<dbReference type="SUPFAM" id="SSF58104">
    <property type="entry name" value="Methyl-accepting chemotaxis protein (MCP) signaling domain"/>
    <property type="match status" value="1"/>
</dbReference>
<dbReference type="PROSITE" id="PS50111">
    <property type="entry name" value="CHEMOTAXIS_TRANSDUC_2"/>
    <property type="match status" value="1"/>
</dbReference>
<name>A0A3D8ITA8_9HELI</name>
<evidence type="ECO:0000256" key="1">
    <source>
        <dbReference type="ARBA" id="ARBA00023224"/>
    </source>
</evidence>
<dbReference type="PANTHER" id="PTHR32089">
    <property type="entry name" value="METHYL-ACCEPTING CHEMOTAXIS PROTEIN MCPB"/>
    <property type="match status" value="1"/>
</dbReference>
<feature type="domain" description="Methyl-accepting transducer" evidence="4">
    <location>
        <begin position="161"/>
        <end position="349"/>
    </location>
</feature>
<reference evidence="5 6" key="1">
    <citation type="submission" date="2018-04" db="EMBL/GenBank/DDBJ databases">
        <title>Novel Campyloabacter and Helicobacter Species and Strains.</title>
        <authorList>
            <person name="Mannion A.J."/>
            <person name="Shen Z."/>
            <person name="Fox J.G."/>
        </authorList>
    </citation>
    <scope>NUCLEOTIDE SEQUENCE [LARGE SCALE GENOMIC DNA]</scope>
    <source>
        <strain evidence="5 6">MIT 12-6600</strain>
    </source>
</reference>
<evidence type="ECO:0000313" key="5">
    <source>
        <dbReference type="EMBL" id="RDU68442.1"/>
    </source>
</evidence>
<dbReference type="GO" id="GO:0007165">
    <property type="term" value="P:signal transduction"/>
    <property type="evidence" value="ECO:0007669"/>
    <property type="project" value="UniProtKB-KW"/>
</dbReference>
<evidence type="ECO:0000256" key="3">
    <source>
        <dbReference type="SAM" id="Phobius"/>
    </source>
</evidence>
<dbReference type="PANTHER" id="PTHR32089:SF112">
    <property type="entry name" value="LYSOZYME-LIKE PROTEIN-RELATED"/>
    <property type="match status" value="1"/>
</dbReference>
<dbReference type="RefSeq" id="WP_115570392.1">
    <property type="nucleotide sequence ID" value="NZ_NXLT01000001.1"/>
</dbReference>
<accession>A0A3D8ITA8</accession>
<proteinExistence type="predicted"/>
<keyword evidence="6" id="KW-1185">Reference proteome</keyword>
<keyword evidence="3" id="KW-0472">Membrane</keyword>
<keyword evidence="1 2" id="KW-0807">Transducer</keyword>
<dbReference type="Proteomes" id="UP000256514">
    <property type="component" value="Unassembled WGS sequence"/>
</dbReference>
<keyword evidence="3" id="KW-1133">Transmembrane helix</keyword>
<gene>
    <name evidence="5" type="ORF">CQA54_01150</name>
</gene>
<dbReference type="AlphaFoldDB" id="A0A3D8ITA8"/>
<dbReference type="Pfam" id="PF00015">
    <property type="entry name" value="MCPsignal"/>
    <property type="match status" value="1"/>
</dbReference>
<evidence type="ECO:0000259" key="4">
    <source>
        <dbReference type="PROSITE" id="PS50111"/>
    </source>
</evidence>
<keyword evidence="3" id="KW-0812">Transmembrane</keyword>
<protein>
    <submittedName>
        <fullName evidence="5">Chemotaxis protein</fullName>
    </submittedName>
</protein>
<organism evidence="5 6">
    <name type="scientific">Helicobacter equorum</name>
    <dbReference type="NCBI Taxonomy" id="361872"/>
    <lineage>
        <taxon>Bacteria</taxon>
        <taxon>Pseudomonadati</taxon>
        <taxon>Campylobacterota</taxon>
        <taxon>Epsilonproteobacteria</taxon>
        <taxon>Campylobacterales</taxon>
        <taxon>Helicobacteraceae</taxon>
        <taxon>Helicobacter</taxon>
    </lineage>
</organism>
<feature type="transmembrane region" description="Helical" evidence="3">
    <location>
        <begin position="25"/>
        <end position="42"/>
    </location>
</feature>
<dbReference type="Gene3D" id="1.10.287.950">
    <property type="entry name" value="Methyl-accepting chemotaxis protein"/>
    <property type="match status" value="1"/>
</dbReference>
<dbReference type="EMBL" id="NXLT01000001">
    <property type="protein sequence ID" value="RDU68442.1"/>
    <property type="molecule type" value="Genomic_DNA"/>
</dbReference>
<dbReference type="SMART" id="SM00283">
    <property type="entry name" value="MA"/>
    <property type="match status" value="1"/>
</dbReference>
<dbReference type="OrthoDB" id="1808874at2"/>
<sequence length="460" mass="50706">MKILLWIAIVLGLVGLIIDLVWQGFSPSIVIVALLVIVLGIAQYKMNLRAKLIERILKVSEKYKRGEFEERVLFIQGDADLHNLANNINILIDNIEAFMREIATAVKCTQEGKFYRKAMAQGLKGSLVTSIETINSALDKVEQGAKENISNALAKELMNMSLQNQNTDLSRVSKDLGSDLERMDTADSQVYSIAQVSQQSQSDVAQITSSIDDLIVIIDNNNNMIESFAQKSQDIGSVIGIIRDIADQTNLLALNASIEAARAGEHGRGFAVVADEVRKLAEKTHKATSDIAIVVQTMQQEVNTILENSSRVTQVASSAHKNVGHFNEVFAGLSATTQDLFSVFERLSQGLLLSVSKLDHILYKSSLYLSFNKKQEVCDFDTLNPISKYFDDVNIMKKIKTLDTDKIQNIESKLKASAKAALGVLTQEVTKETSSIIVQNLQQLEQDSQQAVTLLDSVNA</sequence>
<dbReference type="GO" id="GO:0016020">
    <property type="term" value="C:membrane"/>
    <property type="evidence" value="ECO:0007669"/>
    <property type="project" value="InterPro"/>
</dbReference>
<evidence type="ECO:0000313" key="6">
    <source>
        <dbReference type="Proteomes" id="UP000256514"/>
    </source>
</evidence>
<comment type="caution">
    <text evidence="5">The sequence shown here is derived from an EMBL/GenBank/DDBJ whole genome shotgun (WGS) entry which is preliminary data.</text>
</comment>
<evidence type="ECO:0000256" key="2">
    <source>
        <dbReference type="PROSITE-ProRule" id="PRU00284"/>
    </source>
</evidence>
<dbReference type="InterPro" id="IPR004089">
    <property type="entry name" value="MCPsignal_dom"/>
</dbReference>